<keyword evidence="1" id="KW-1133">Transmembrane helix</keyword>
<protein>
    <recommendedName>
        <fullName evidence="4">Exosortase</fullName>
    </recommendedName>
</protein>
<evidence type="ECO:0000313" key="3">
    <source>
        <dbReference type="Proteomes" id="UP000018227"/>
    </source>
</evidence>
<organism evidence="2 3">
    <name type="scientific">Catonella morbi ATCC 51271</name>
    <dbReference type="NCBI Taxonomy" id="592026"/>
    <lineage>
        <taxon>Bacteria</taxon>
        <taxon>Bacillati</taxon>
        <taxon>Bacillota</taxon>
        <taxon>Clostridia</taxon>
        <taxon>Lachnospirales</taxon>
        <taxon>Lachnospiraceae</taxon>
        <taxon>Catonella</taxon>
    </lineage>
</organism>
<sequence length="109" mass="12247">MKAFIKKYYVYILVMLAFYVAAPLLCRDTGSAMFTLLCLLPAILFILSLVYAKMNGFKWYLSIIIGLLWLPAIIYLNESATIYALIYGVISFVGQGIGFLMNKILNSGK</sequence>
<feature type="transmembrane region" description="Helical" evidence="1">
    <location>
        <begin position="59"/>
        <end position="76"/>
    </location>
</feature>
<dbReference type="STRING" id="592026.GCWU0000282_002265"/>
<reference evidence="2 3" key="1">
    <citation type="submission" date="2013-06" db="EMBL/GenBank/DDBJ databases">
        <authorList>
            <person name="Weinstock G."/>
            <person name="Sodergren E."/>
            <person name="Clifton S."/>
            <person name="Fulton L."/>
            <person name="Fulton B."/>
            <person name="Courtney L."/>
            <person name="Fronick C."/>
            <person name="Harrison M."/>
            <person name="Strong C."/>
            <person name="Farmer C."/>
            <person name="Delahaunty K."/>
            <person name="Markovic C."/>
            <person name="Hall O."/>
            <person name="Minx P."/>
            <person name="Tomlinson C."/>
            <person name="Mitreva M."/>
            <person name="Nelson J."/>
            <person name="Hou S."/>
            <person name="Wollam A."/>
            <person name="Pepin K.H."/>
            <person name="Johnson M."/>
            <person name="Bhonagiri V."/>
            <person name="Nash W.E."/>
            <person name="Warren W."/>
            <person name="Chinwalla A."/>
            <person name="Mardis E.R."/>
            <person name="Wilson R.K."/>
        </authorList>
    </citation>
    <scope>NUCLEOTIDE SEQUENCE [LARGE SCALE GENOMIC DNA]</scope>
    <source>
        <strain evidence="2 3">ATCC 51271</strain>
    </source>
</reference>
<evidence type="ECO:0008006" key="4">
    <source>
        <dbReference type="Google" id="ProtNLM"/>
    </source>
</evidence>
<keyword evidence="1" id="KW-0812">Transmembrane</keyword>
<feature type="transmembrane region" description="Helical" evidence="1">
    <location>
        <begin position="7"/>
        <end position="25"/>
    </location>
</feature>
<accession>V2Y377</accession>
<dbReference type="HOGENOM" id="CLU_165428_0_0_9"/>
<gene>
    <name evidence="2" type="ORF">GCWU0000282_002265</name>
</gene>
<comment type="caution">
    <text evidence="2">The sequence shown here is derived from an EMBL/GenBank/DDBJ whole genome shotgun (WGS) entry which is preliminary data.</text>
</comment>
<name>V2Y377_9FIRM</name>
<evidence type="ECO:0000313" key="2">
    <source>
        <dbReference type="EMBL" id="ESL02131.1"/>
    </source>
</evidence>
<keyword evidence="3" id="KW-1185">Reference proteome</keyword>
<dbReference type="EMBL" id="ACIL03000016">
    <property type="protein sequence ID" value="ESL02131.1"/>
    <property type="molecule type" value="Genomic_DNA"/>
</dbReference>
<dbReference type="AlphaFoldDB" id="V2Y377"/>
<evidence type="ECO:0000256" key="1">
    <source>
        <dbReference type="SAM" id="Phobius"/>
    </source>
</evidence>
<dbReference type="OrthoDB" id="1701895at2"/>
<feature type="transmembrane region" description="Helical" evidence="1">
    <location>
        <begin position="82"/>
        <end position="101"/>
    </location>
</feature>
<feature type="transmembrane region" description="Helical" evidence="1">
    <location>
        <begin position="31"/>
        <end position="52"/>
    </location>
</feature>
<keyword evidence="1" id="KW-0472">Membrane</keyword>
<dbReference type="RefSeq" id="WP_023355125.1">
    <property type="nucleotide sequence ID" value="NZ_KI535369.1"/>
</dbReference>
<proteinExistence type="predicted"/>
<dbReference type="Proteomes" id="UP000018227">
    <property type="component" value="Unassembled WGS sequence"/>
</dbReference>
<dbReference type="eggNOG" id="ENOG50338WX">
    <property type="taxonomic scope" value="Bacteria"/>
</dbReference>